<dbReference type="AlphaFoldDB" id="A0AAD8YMU4"/>
<evidence type="ECO:0000256" key="5">
    <source>
        <dbReference type="ARBA" id="ARBA00023098"/>
    </source>
</evidence>
<dbReference type="InterPro" id="IPR020845">
    <property type="entry name" value="AMP-binding_CS"/>
</dbReference>
<dbReference type="Gene3D" id="3.40.50.12780">
    <property type="entry name" value="N-terminal domain of ligase-like"/>
    <property type="match status" value="1"/>
</dbReference>
<dbReference type="EC" id="6.2.1.3" evidence="6"/>
<evidence type="ECO:0000256" key="4">
    <source>
        <dbReference type="ARBA" id="ARBA00022840"/>
    </source>
</evidence>
<dbReference type="GO" id="GO:0004467">
    <property type="term" value="F:long-chain fatty acid-CoA ligase activity"/>
    <property type="evidence" value="ECO:0007669"/>
    <property type="project" value="UniProtKB-EC"/>
</dbReference>
<dbReference type="GO" id="GO:0005524">
    <property type="term" value="F:ATP binding"/>
    <property type="evidence" value="ECO:0007669"/>
    <property type="project" value="UniProtKB-KW"/>
</dbReference>
<evidence type="ECO:0000256" key="3">
    <source>
        <dbReference type="ARBA" id="ARBA00022832"/>
    </source>
</evidence>
<dbReference type="PANTHER" id="PTHR43272:SF33">
    <property type="entry name" value="AMP-BINDING DOMAIN-CONTAINING PROTEIN-RELATED"/>
    <property type="match status" value="1"/>
</dbReference>
<keyword evidence="5" id="KW-0443">Lipid metabolism</keyword>
<dbReference type="InterPro" id="IPR042099">
    <property type="entry name" value="ANL_N_sf"/>
</dbReference>
<keyword evidence="1" id="KW-0436">Ligase</keyword>
<feature type="region of interest" description="Disordered" evidence="7">
    <location>
        <begin position="603"/>
        <end position="624"/>
    </location>
</feature>
<protein>
    <recommendedName>
        <fullName evidence="6">long-chain-fatty-acid--CoA ligase</fullName>
        <ecNumber evidence="6">6.2.1.3</ecNumber>
    </recommendedName>
</protein>
<evidence type="ECO:0000256" key="1">
    <source>
        <dbReference type="ARBA" id="ARBA00022598"/>
    </source>
</evidence>
<evidence type="ECO:0000256" key="7">
    <source>
        <dbReference type="SAM" id="MobiDB-lite"/>
    </source>
</evidence>
<sequence>MALTGPPAVHDELVHLTRQLMTGDRHSDDHPSIAQHSFLSFIGRNDGCKATEISEVFGVNRSTISRQVRGCIEAGWVYADPGSVRQGNPLHLTEAGRKYLDAADARRLDQVAGRLHDWTDAKAQFTISDNESVVHTVFTHAERTPELTVFSRPKGEGWVDVTAKEFAEQVTGVANGLIAAGVQAGDRVALLSATRYEWTLFDFAIWAAGAATVPIYDSSSQGQVSWILEDSEAVIAIVETGAHEQLFQDAPSSLKAVMQIDDGAVEKLTAQGADVDGTELKKRLAGIKADDLASLVYTSGTTGRPKGCILTHRNFLSEVRGILTASIGKVAVPGNRVLTFLPLAHVLARAVSLATFEAGASQAHWSDFATITTQFERYKPNTILGVPRVFEKVRDGAARKAESGGKVPGAIFAFAEATAKEYSQALDKGGPSLILKAKHAVADKLVYSKLREALGGECWFAISGGGALTPELGHFFRGLGVPIYEGYGLTETTAAHCVNVPGAQKIGTVGQPMGGNGVRIAEDGEIELNGGVVFKGYWKNNKATEETFVNGWMRTGDLGELDSEGYLSITGRKKDLLVTAGGKNVSPGPMEDRIRSHFPRLAGSRRRRREDLHHGAVDRRPRGVREVEVGERQAFRRHRR</sequence>
<gene>
    <name evidence="9" type="ORF">P4O66_004329</name>
</gene>
<dbReference type="InterPro" id="IPR036390">
    <property type="entry name" value="WH_DNA-bd_sf"/>
</dbReference>
<dbReference type="Pfam" id="PF12802">
    <property type="entry name" value="MarR_2"/>
    <property type="match status" value="1"/>
</dbReference>
<dbReference type="Proteomes" id="UP001239994">
    <property type="component" value="Unassembled WGS sequence"/>
</dbReference>
<proteinExistence type="predicted"/>
<dbReference type="GO" id="GO:0003700">
    <property type="term" value="F:DNA-binding transcription factor activity"/>
    <property type="evidence" value="ECO:0007669"/>
    <property type="project" value="InterPro"/>
</dbReference>
<dbReference type="Pfam" id="PF00501">
    <property type="entry name" value="AMP-binding"/>
    <property type="match status" value="1"/>
</dbReference>
<dbReference type="PANTHER" id="PTHR43272">
    <property type="entry name" value="LONG-CHAIN-FATTY-ACID--COA LIGASE"/>
    <property type="match status" value="1"/>
</dbReference>
<comment type="caution">
    <text evidence="9">The sequence shown here is derived from an EMBL/GenBank/DDBJ whole genome shotgun (WGS) entry which is preliminary data.</text>
</comment>
<dbReference type="InterPro" id="IPR036388">
    <property type="entry name" value="WH-like_DNA-bd_sf"/>
</dbReference>
<reference evidence="9" key="1">
    <citation type="submission" date="2023-03" db="EMBL/GenBank/DDBJ databases">
        <title>Electrophorus voltai genome.</title>
        <authorList>
            <person name="Bian C."/>
        </authorList>
    </citation>
    <scope>NUCLEOTIDE SEQUENCE</scope>
    <source>
        <strain evidence="9">CB-2022</strain>
        <tissue evidence="9">Muscle</tissue>
    </source>
</reference>
<keyword evidence="10" id="KW-1185">Reference proteome</keyword>
<evidence type="ECO:0000256" key="6">
    <source>
        <dbReference type="ARBA" id="ARBA00026121"/>
    </source>
</evidence>
<dbReference type="InterPro" id="IPR000873">
    <property type="entry name" value="AMP-dep_synth/lig_dom"/>
</dbReference>
<dbReference type="PROSITE" id="PS00455">
    <property type="entry name" value="AMP_BINDING"/>
    <property type="match status" value="1"/>
</dbReference>
<accession>A0AAD8YMU4</accession>
<dbReference type="CDD" id="cd05907">
    <property type="entry name" value="VL_LC_FACS_like"/>
    <property type="match status" value="1"/>
</dbReference>
<evidence type="ECO:0000313" key="10">
    <source>
        <dbReference type="Proteomes" id="UP001239994"/>
    </source>
</evidence>
<keyword evidence="2" id="KW-0547">Nucleotide-binding</keyword>
<dbReference type="SUPFAM" id="SSF46785">
    <property type="entry name" value="Winged helix' DNA-binding domain"/>
    <property type="match status" value="1"/>
</dbReference>
<dbReference type="Gene3D" id="1.10.10.10">
    <property type="entry name" value="Winged helix-like DNA-binding domain superfamily/Winged helix DNA-binding domain"/>
    <property type="match status" value="1"/>
</dbReference>
<organism evidence="9 10">
    <name type="scientific">Electrophorus voltai</name>
    <dbReference type="NCBI Taxonomy" id="2609070"/>
    <lineage>
        <taxon>Eukaryota</taxon>
        <taxon>Metazoa</taxon>
        <taxon>Chordata</taxon>
        <taxon>Craniata</taxon>
        <taxon>Vertebrata</taxon>
        <taxon>Euteleostomi</taxon>
        <taxon>Actinopterygii</taxon>
        <taxon>Neopterygii</taxon>
        <taxon>Teleostei</taxon>
        <taxon>Ostariophysi</taxon>
        <taxon>Gymnotiformes</taxon>
        <taxon>Gymnotoidei</taxon>
        <taxon>Gymnotidae</taxon>
        <taxon>Electrophorus</taxon>
    </lineage>
</organism>
<dbReference type="GO" id="GO:0016020">
    <property type="term" value="C:membrane"/>
    <property type="evidence" value="ECO:0007669"/>
    <property type="project" value="TreeGrafter"/>
</dbReference>
<feature type="domain" description="HTH marR-type" evidence="8">
    <location>
        <begin position="24"/>
        <end position="123"/>
    </location>
</feature>
<dbReference type="InterPro" id="IPR000835">
    <property type="entry name" value="HTH_MarR-typ"/>
</dbReference>
<evidence type="ECO:0000256" key="2">
    <source>
        <dbReference type="ARBA" id="ARBA00022741"/>
    </source>
</evidence>
<keyword evidence="4" id="KW-0067">ATP-binding</keyword>
<dbReference type="SMART" id="SM00347">
    <property type="entry name" value="HTH_MARR"/>
    <property type="match status" value="1"/>
</dbReference>
<feature type="compositionally biased region" description="Basic and acidic residues" evidence="7">
    <location>
        <begin position="609"/>
        <end position="624"/>
    </location>
</feature>
<dbReference type="EMBL" id="JAROKS010000634">
    <property type="protein sequence ID" value="KAK1784060.1"/>
    <property type="molecule type" value="Genomic_DNA"/>
</dbReference>
<evidence type="ECO:0000259" key="8">
    <source>
        <dbReference type="SMART" id="SM00347"/>
    </source>
</evidence>
<name>A0AAD8YMU4_9TELE</name>
<dbReference type="SUPFAM" id="SSF56801">
    <property type="entry name" value="Acetyl-CoA synthetase-like"/>
    <property type="match status" value="1"/>
</dbReference>
<keyword evidence="3" id="KW-0276">Fatty acid metabolism</keyword>
<evidence type="ECO:0000313" key="9">
    <source>
        <dbReference type="EMBL" id="KAK1784060.1"/>
    </source>
</evidence>